<feature type="domain" description="Cytochrome C biogenesis protein transmembrane" evidence="7">
    <location>
        <begin position="355"/>
        <end position="567"/>
    </location>
</feature>
<evidence type="ECO:0000313" key="9">
    <source>
        <dbReference type="EMBL" id="SHF79337.1"/>
    </source>
</evidence>
<dbReference type="PANTHER" id="PTHR32234:SF3">
    <property type="entry name" value="SUPPRESSION OF COPPER SENSITIVITY PROTEIN"/>
    <property type="match status" value="1"/>
</dbReference>
<evidence type="ECO:0000256" key="4">
    <source>
        <dbReference type="ARBA" id="ARBA00022989"/>
    </source>
</evidence>
<evidence type="ECO:0000313" key="10">
    <source>
        <dbReference type="Proteomes" id="UP000184327"/>
    </source>
</evidence>
<feature type="transmembrane region" description="Helical" evidence="6">
    <location>
        <begin position="355"/>
        <end position="378"/>
    </location>
</feature>
<keyword evidence="5 6" id="KW-0472">Membrane</keyword>
<accession>A0A1M5EJF6</accession>
<evidence type="ECO:0000256" key="6">
    <source>
        <dbReference type="SAM" id="Phobius"/>
    </source>
</evidence>
<proteinExistence type="predicted"/>
<dbReference type="Proteomes" id="UP000184327">
    <property type="component" value="Unassembled WGS sequence"/>
</dbReference>
<dbReference type="GO" id="GO:0016020">
    <property type="term" value="C:membrane"/>
    <property type="evidence" value="ECO:0007669"/>
    <property type="project" value="UniProtKB-SubCell"/>
</dbReference>
<dbReference type="InterPro" id="IPR003834">
    <property type="entry name" value="Cyt_c_assmbl_TM_dom"/>
</dbReference>
<feature type="transmembrane region" description="Helical" evidence="6">
    <location>
        <begin position="578"/>
        <end position="596"/>
    </location>
</feature>
<name>A0A1M5EJF6_9BURK</name>
<dbReference type="CDD" id="cd02953">
    <property type="entry name" value="DsbDgamma"/>
    <property type="match status" value="1"/>
</dbReference>
<dbReference type="RefSeq" id="WP_073357111.1">
    <property type="nucleotide sequence ID" value="NZ_FQUZ01000042.1"/>
</dbReference>
<keyword evidence="4 6" id="KW-1133">Transmembrane helix</keyword>
<feature type="transmembrane region" description="Helical" evidence="6">
    <location>
        <begin position="435"/>
        <end position="459"/>
    </location>
</feature>
<dbReference type="GO" id="GO:0045454">
    <property type="term" value="P:cell redox homeostasis"/>
    <property type="evidence" value="ECO:0007669"/>
    <property type="project" value="TreeGrafter"/>
</dbReference>
<dbReference type="OrthoDB" id="9811036at2"/>
<evidence type="ECO:0000256" key="2">
    <source>
        <dbReference type="ARBA" id="ARBA00022692"/>
    </source>
</evidence>
<comment type="subcellular location">
    <subcellularLocation>
        <location evidence="1">Membrane</location>
        <topology evidence="1">Multi-pass membrane protein</topology>
    </subcellularLocation>
</comment>
<sequence length="776" mass="82616">MPSLPFSASRSAALSRWLLPLFLLLVWALCLPSPAPAQVFGRTASTDAAVVQTPHVRAELVAHVPDGLQAGTTAWLGLLIAHEPGWHTYWKNPGDTGLPTELHWQLPAGMTAGDIQWPAPEQFHIGDMVNYGYEGAVLLPVPLNVATPDASEATATFTLEATWLVCKLECIPESGTFRLELPRQGSSALHTAEFTTAWQAHPHSTPEARAQVQAQGQRLQWRVEGLPTALHGQPLELYVEQGFVVAHGTQPDKGWPQQWQDGVWLADVPLSPDRDAAPAQLAAVLRPLPPDSPTASAAAASAWRVVADVTQPWTSALTPLAPGLQAALAQTGTEPSTAPPPLPAPDGATSGVASILLLALLGGALLNLMPCVFPVLAIKVLGIAGPGSSTDTASRRRAAWAYGAGVVLSFTLMGGVILAMRALGSSLGWGFQLQSPWFVALMAVLFTLIGLSLAGVFHLSSWAPQRLAGAQPRSPLLHAFLSGVLAVLIASPCTGPFMGAALGATLGLPAPAALLVFVVLGIGMAVPFMLLVWFPTLLGYLPRPGAWMATFQKAMAFPMFATVAWLLWVLAHQTNPDSVAALLFALWGMGFALWLWSHRPGSTAVAALKALWLLVLVAVLAITGYAWQGFHRTQSQPRLAQSHSQTDTAAIAQPWQPWSADAVTAALARQQPVFVDFTASWCITCQYNKFNALSDDAVLAAFAQQNVLLLRADWTRQDPAISAALRTLGRTGVPTYALYQPAQPPLVLTEILDRHELRNTIASLAENTPPAARQSP</sequence>
<dbReference type="InterPro" id="IPR036249">
    <property type="entry name" value="Thioredoxin-like_sf"/>
</dbReference>
<dbReference type="SUPFAM" id="SSF52833">
    <property type="entry name" value="Thioredoxin-like"/>
    <property type="match status" value="1"/>
</dbReference>
<feature type="transmembrane region" description="Helical" evidence="6">
    <location>
        <begin position="554"/>
        <end position="572"/>
    </location>
</feature>
<evidence type="ECO:0000256" key="1">
    <source>
        <dbReference type="ARBA" id="ARBA00004141"/>
    </source>
</evidence>
<feature type="transmembrane region" description="Helical" evidence="6">
    <location>
        <begin position="399"/>
        <end position="423"/>
    </location>
</feature>
<evidence type="ECO:0000256" key="3">
    <source>
        <dbReference type="ARBA" id="ARBA00022748"/>
    </source>
</evidence>
<evidence type="ECO:0000259" key="8">
    <source>
        <dbReference type="Pfam" id="PF11412"/>
    </source>
</evidence>
<organism evidence="9 10">
    <name type="scientific">Lampropedia hyalina DSM 16112</name>
    <dbReference type="NCBI Taxonomy" id="1122156"/>
    <lineage>
        <taxon>Bacteria</taxon>
        <taxon>Pseudomonadati</taxon>
        <taxon>Pseudomonadota</taxon>
        <taxon>Betaproteobacteria</taxon>
        <taxon>Burkholderiales</taxon>
        <taxon>Comamonadaceae</taxon>
        <taxon>Lampropedia</taxon>
    </lineage>
</organism>
<reference evidence="9 10" key="1">
    <citation type="submission" date="2016-11" db="EMBL/GenBank/DDBJ databases">
        <authorList>
            <person name="Jaros S."/>
            <person name="Januszkiewicz K."/>
            <person name="Wedrychowicz H."/>
        </authorList>
    </citation>
    <scope>NUCLEOTIDE SEQUENCE [LARGE SCALE GENOMIC DNA]</scope>
    <source>
        <strain evidence="9 10">DSM 16112</strain>
    </source>
</reference>
<dbReference type="Pfam" id="PF11412">
    <property type="entry name" value="DsbD_N"/>
    <property type="match status" value="1"/>
</dbReference>
<dbReference type="STRING" id="1122156.SAMN02745117_02608"/>
<dbReference type="InterPro" id="IPR028250">
    <property type="entry name" value="DsbDN"/>
</dbReference>
<dbReference type="InterPro" id="IPR035671">
    <property type="entry name" value="DsbD_gamma"/>
</dbReference>
<protein>
    <submittedName>
        <fullName evidence="9">Thiol:disulfide interchange protein DsbD</fullName>
    </submittedName>
</protein>
<dbReference type="Pfam" id="PF02683">
    <property type="entry name" value="DsbD_TM"/>
    <property type="match status" value="1"/>
</dbReference>
<gene>
    <name evidence="9" type="ORF">SAMN02745117_02608</name>
</gene>
<evidence type="ECO:0000256" key="5">
    <source>
        <dbReference type="ARBA" id="ARBA00023136"/>
    </source>
</evidence>
<feature type="domain" description="Thiol:disulfide interchange protein DsbD N-terminal" evidence="8">
    <location>
        <begin position="70"/>
        <end position="178"/>
    </location>
</feature>
<feature type="transmembrane region" description="Helical" evidence="6">
    <location>
        <begin position="480"/>
        <end position="506"/>
    </location>
</feature>
<dbReference type="Gene3D" id="3.40.30.10">
    <property type="entry name" value="Glutaredoxin"/>
    <property type="match status" value="1"/>
</dbReference>
<keyword evidence="10" id="KW-1185">Reference proteome</keyword>
<keyword evidence="2 6" id="KW-0812">Transmembrane</keyword>
<dbReference type="AlphaFoldDB" id="A0A1M5EJF6"/>
<keyword evidence="3" id="KW-0201">Cytochrome c-type biogenesis</keyword>
<dbReference type="Pfam" id="PF13899">
    <property type="entry name" value="Thioredoxin_7"/>
    <property type="match status" value="1"/>
</dbReference>
<evidence type="ECO:0000259" key="7">
    <source>
        <dbReference type="Pfam" id="PF02683"/>
    </source>
</evidence>
<feature type="transmembrane region" description="Helical" evidence="6">
    <location>
        <begin position="512"/>
        <end position="534"/>
    </location>
</feature>
<dbReference type="PANTHER" id="PTHR32234">
    <property type="entry name" value="THIOL:DISULFIDE INTERCHANGE PROTEIN DSBD"/>
    <property type="match status" value="1"/>
</dbReference>
<dbReference type="GO" id="GO:0017004">
    <property type="term" value="P:cytochrome complex assembly"/>
    <property type="evidence" value="ECO:0007669"/>
    <property type="project" value="UniProtKB-KW"/>
</dbReference>
<dbReference type="EMBL" id="FQUZ01000042">
    <property type="protein sequence ID" value="SHF79337.1"/>
    <property type="molecule type" value="Genomic_DNA"/>
</dbReference>
<dbReference type="GO" id="GO:0015035">
    <property type="term" value="F:protein-disulfide reductase activity"/>
    <property type="evidence" value="ECO:0007669"/>
    <property type="project" value="TreeGrafter"/>
</dbReference>
<feature type="transmembrane region" description="Helical" evidence="6">
    <location>
        <begin position="608"/>
        <end position="627"/>
    </location>
</feature>